<evidence type="ECO:0000256" key="1">
    <source>
        <dbReference type="SAM" id="Phobius"/>
    </source>
</evidence>
<reference evidence="2 3" key="1">
    <citation type="journal article" date="2016" name="Proc. Natl. Acad. Sci. U.S.A.">
        <title>Comparative genomics of biotechnologically important yeasts.</title>
        <authorList>
            <person name="Riley R."/>
            <person name="Haridas S."/>
            <person name="Wolfe K.H."/>
            <person name="Lopes M.R."/>
            <person name="Hittinger C.T."/>
            <person name="Goeker M."/>
            <person name="Salamov A.A."/>
            <person name="Wisecaver J.H."/>
            <person name="Long T.M."/>
            <person name="Calvey C.H."/>
            <person name="Aerts A.L."/>
            <person name="Barry K.W."/>
            <person name="Choi C."/>
            <person name="Clum A."/>
            <person name="Coughlan A.Y."/>
            <person name="Deshpande S."/>
            <person name="Douglass A.P."/>
            <person name="Hanson S.J."/>
            <person name="Klenk H.-P."/>
            <person name="LaButti K.M."/>
            <person name="Lapidus A."/>
            <person name="Lindquist E.A."/>
            <person name="Lipzen A.M."/>
            <person name="Meier-Kolthoff J.P."/>
            <person name="Ohm R.A."/>
            <person name="Otillar R.P."/>
            <person name="Pangilinan J.L."/>
            <person name="Peng Y."/>
            <person name="Rokas A."/>
            <person name="Rosa C.A."/>
            <person name="Scheuner C."/>
            <person name="Sibirny A.A."/>
            <person name="Slot J.C."/>
            <person name="Stielow J.B."/>
            <person name="Sun H."/>
            <person name="Kurtzman C.P."/>
            <person name="Blackwell M."/>
            <person name="Grigoriev I.V."/>
            <person name="Jeffries T.W."/>
        </authorList>
    </citation>
    <scope>NUCLEOTIDE SEQUENCE [LARGE SCALE GENOMIC DNA]</scope>
    <source>
        <strain evidence="3">ATCC 58044 / CBS 1984 / NCYC 433 / NRRL Y-366-8</strain>
    </source>
</reference>
<gene>
    <name evidence="2" type="ORF">WICANDRAFT_62350</name>
</gene>
<dbReference type="GeneID" id="30200593"/>
<name>A0A1E3P3I3_WICAA</name>
<protein>
    <submittedName>
        <fullName evidence="2">Uncharacterized protein</fullName>
    </submittedName>
</protein>
<evidence type="ECO:0000313" key="2">
    <source>
        <dbReference type="EMBL" id="ODQ59764.1"/>
    </source>
</evidence>
<proteinExistence type="predicted"/>
<dbReference type="AlphaFoldDB" id="A0A1E3P3I3"/>
<keyword evidence="1" id="KW-0472">Membrane</keyword>
<evidence type="ECO:0000313" key="3">
    <source>
        <dbReference type="Proteomes" id="UP000094112"/>
    </source>
</evidence>
<sequence length="92" mass="10805">MEKIYPQIPKEVHQQARHVRLLFFGFPMFLITSYLLYKRVIVGEEKRVRTGEILDDGSIRPFSPQEIKDHDEKSIMTQIFGDESKAGELPKR</sequence>
<organism evidence="2 3">
    <name type="scientific">Wickerhamomyces anomalus (strain ATCC 58044 / CBS 1984 / NCYC 433 / NRRL Y-366-8)</name>
    <name type="common">Yeast</name>
    <name type="synonym">Hansenula anomala</name>
    <dbReference type="NCBI Taxonomy" id="683960"/>
    <lineage>
        <taxon>Eukaryota</taxon>
        <taxon>Fungi</taxon>
        <taxon>Dikarya</taxon>
        <taxon>Ascomycota</taxon>
        <taxon>Saccharomycotina</taxon>
        <taxon>Saccharomycetes</taxon>
        <taxon>Phaffomycetales</taxon>
        <taxon>Wickerhamomycetaceae</taxon>
        <taxon>Wickerhamomyces</taxon>
    </lineage>
</organism>
<keyword evidence="3" id="KW-1185">Reference proteome</keyword>
<dbReference type="Proteomes" id="UP000094112">
    <property type="component" value="Unassembled WGS sequence"/>
</dbReference>
<dbReference type="RefSeq" id="XP_019038971.1">
    <property type="nucleotide sequence ID" value="XM_019183347.1"/>
</dbReference>
<accession>A0A1E3P3I3</accession>
<keyword evidence="1" id="KW-0812">Transmembrane</keyword>
<feature type="transmembrane region" description="Helical" evidence="1">
    <location>
        <begin position="21"/>
        <end position="37"/>
    </location>
</feature>
<dbReference type="EMBL" id="KV454210">
    <property type="protein sequence ID" value="ODQ59764.1"/>
    <property type="molecule type" value="Genomic_DNA"/>
</dbReference>
<dbReference type="OrthoDB" id="3784821at2759"/>
<keyword evidence="1" id="KW-1133">Transmembrane helix</keyword>